<dbReference type="OrthoDB" id="10631657at2759"/>
<proteinExistence type="predicted"/>
<dbReference type="AlphaFoldDB" id="A0A0M0JZW6"/>
<dbReference type="GO" id="GO:0005794">
    <property type="term" value="C:Golgi apparatus"/>
    <property type="evidence" value="ECO:0007669"/>
    <property type="project" value="TreeGrafter"/>
</dbReference>
<reference evidence="3" key="1">
    <citation type="journal article" date="2015" name="PLoS Genet.">
        <title>Genome Sequence and Transcriptome Analyses of Chrysochromulina tobin: Metabolic Tools for Enhanced Algal Fitness in the Prominent Order Prymnesiales (Haptophyceae).</title>
        <authorList>
            <person name="Hovde B.T."/>
            <person name="Deodato C.R."/>
            <person name="Hunsperger H.M."/>
            <person name="Ryken S.A."/>
            <person name="Yost W."/>
            <person name="Jha R.K."/>
            <person name="Patterson J."/>
            <person name="Monnat R.J. Jr."/>
            <person name="Barlow S.B."/>
            <person name="Starkenburg S.R."/>
            <person name="Cattolico R.A."/>
        </authorList>
    </citation>
    <scope>NUCLEOTIDE SEQUENCE</scope>
    <source>
        <strain evidence="3">CCMP291</strain>
    </source>
</reference>
<feature type="region of interest" description="Disordered" evidence="1">
    <location>
        <begin position="123"/>
        <end position="157"/>
    </location>
</feature>
<sequence>MASISGDGQVDDQLTFNQLIEWNGTIGDKKAGHVYPVKAGRSDGRLILDGSGLRRIAPLPARLVCSGHVFHIQQSVERRGCMVMHLTFVEADRAGKRWRLREAGLFPVKPEATDGLKFLTYTPPQPLGPVPPERHPSLLREGQSPLPVPKKGRWPKEKSSEGWTVATALQYVPRLVAHLDLVDRHVYAMKQALALARVLNRQLIMPRLLCLCERAQQPWDIIPTCIKLGSTTELPFVCPMENFLNVEELEGLWADGFESHWSSSSNTPWIKTSALAPPRPFVTLRPWTLLNASFHAEAASQLGAAPTTRVRWVDAAAAPQLEDGSFVNPELEGVGGPRWGGSREVPLGLTDTELLEVFKGSGDVTLLHLESAEVPFFGGWASEEDGAVFEEEIRKWVIPGASRFSGSWCCTHSHYQAGTILYKVPSKFPSGPGWSKKPLAARLAALRAQLPAVRDRECYWDACKQVELEPM</sequence>
<dbReference type="PANTHER" id="PTHR46936">
    <property type="entry name" value="ARABINOSYLTRANSFERASE XEG113"/>
    <property type="match status" value="1"/>
</dbReference>
<dbReference type="Proteomes" id="UP000037460">
    <property type="component" value="Unassembled WGS sequence"/>
</dbReference>
<keyword evidence="2" id="KW-0808">Transferase</keyword>
<dbReference type="GO" id="GO:0052636">
    <property type="term" value="F:arabinosyltransferase activity"/>
    <property type="evidence" value="ECO:0007669"/>
    <property type="project" value="TreeGrafter"/>
</dbReference>
<evidence type="ECO:0000313" key="3">
    <source>
        <dbReference type="Proteomes" id="UP000037460"/>
    </source>
</evidence>
<evidence type="ECO:0000256" key="1">
    <source>
        <dbReference type="SAM" id="MobiDB-lite"/>
    </source>
</evidence>
<organism evidence="2 3">
    <name type="scientific">Chrysochromulina tobinii</name>
    <dbReference type="NCBI Taxonomy" id="1460289"/>
    <lineage>
        <taxon>Eukaryota</taxon>
        <taxon>Haptista</taxon>
        <taxon>Haptophyta</taxon>
        <taxon>Prymnesiophyceae</taxon>
        <taxon>Prymnesiales</taxon>
        <taxon>Chrysochromulinaceae</taxon>
        <taxon>Chrysochromulina</taxon>
    </lineage>
</organism>
<gene>
    <name evidence="2" type="ORF">Ctob_011468</name>
</gene>
<evidence type="ECO:0000313" key="2">
    <source>
        <dbReference type="EMBL" id="KOO32095.1"/>
    </source>
</evidence>
<comment type="caution">
    <text evidence="2">The sequence shown here is derived from an EMBL/GenBank/DDBJ whole genome shotgun (WGS) entry which is preliminary data.</text>
</comment>
<dbReference type="InterPro" id="IPR053250">
    <property type="entry name" value="Glycosyltransferase_77"/>
</dbReference>
<dbReference type="PANTHER" id="PTHR46936:SF1">
    <property type="entry name" value="ARABINOSYLTRANSFERASE XEG113"/>
    <property type="match status" value="1"/>
</dbReference>
<keyword evidence="3" id="KW-1185">Reference proteome</keyword>
<protein>
    <submittedName>
        <fullName evidence="2">Glycosyltransferase family 77 protein</fullName>
    </submittedName>
</protein>
<dbReference type="EMBL" id="JWZX01001849">
    <property type="protein sequence ID" value="KOO32095.1"/>
    <property type="molecule type" value="Genomic_DNA"/>
</dbReference>
<accession>A0A0M0JZW6</accession>
<name>A0A0M0JZW6_9EUKA</name>